<sequence>MRLVGSPDRQRATRNANLNTNVVRSLLRSSPLRKRNPIEHADNSATQAYLQPRLPSAMTETQASSTTQPTVFVTLQPTPLGPSPSGMKYGGMSEGTEHTLIAVGSIGATLLVIFAVWIVIRMRQGMCLTEACMFKKRSRYKTIGEVTPPLGRWSAAGTEWDRKIPLQAQDIHERTMTGLATLPPRPSATLTRNNSANSQRSLQRSQQRRPSDSGAGNWPIRKSPADSAVARSPAMPSNARIVTDADTPYDDEEADSPTSLPSYLKGARNLPTRRPPHETSRFSWTNSQAPRTPATVTNDTVPNQRYSVATARSSIARFRTVESWVGNQAGRIDEESFQRHMKQTNPEEPDMPKDAGPRHRTNLSEATVFRHHPGTEVLIDRGSLVPSEILDGHVTDKRLGDDRPI</sequence>
<keyword evidence="2" id="KW-0472">Membrane</keyword>
<feature type="region of interest" description="Disordered" evidence="1">
    <location>
        <begin position="29"/>
        <end position="49"/>
    </location>
</feature>
<keyword evidence="2" id="KW-1133">Transmembrane helix</keyword>
<name>A0A9P4MB78_9PEZI</name>
<organism evidence="3 4">
    <name type="scientific">Rhizodiscina lignyota</name>
    <dbReference type="NCBI Taxonomy" id="1504668"/>
    <lineage>
        <taxon>Eukaryota</taxon>
        <taxon>Fungi</taxon>
        <taxon>Dikarya</taxon>
        <taxon>Ascomycota</taxon>
        <taxon>Pezizomycotina</taxon>
        <taxon>Dothideomycetes</taxon>
        <taxon>Pleosporomycetidae</taxon>
        <taxon>Aulographales</taxon>
        <taxon>Rhizodiscinaceae</taxon>
        <taxon>Rhizodiscina</taxon>
    </lineage>
</organism>
<evidence type="ECO:0000313" key="4">
    <source>
        <dbReference type="Proteomes" id="UP000799772"/>
    </source>
</evidence>
<accession>A0A9P4MB78</accession>
<keyword evidence="4" id="KW-1185">Reference proteome</keyword>
<gene>
    <name evidence="3" type="ORF">NA57DRAFT_71038</name>
</gene>
<dbReference type="AlphaFoldDB" id="A0A9P4MB78"/>
<feature type="transmembrane region" description="Helical" evidence="2">
    <location>
        <begin position="100"/>
        <end position="120"/>
    </location>
</feature>
<feature type="region of interest" description="Disordered" evidence="1">
    <location>
        <begin position="177"/>
        <end position="299"/>
    </location>
</feature>
<feature type="compositionally biased region" description="Polar residues" evidence="1">
    <location>
        <begin position="281"/>
        <end position="299"/>
    </location>
</feature>
<evidence type="ECO:0000256" key="2">
    <source>
        <dbReference type="SAM" id="Phobius"/>
    </source>
</evidence>
<proteinExistence type="predicted"/>
<dbReference type="OrthoDB" id="5411141at2759"/>
<comment type="caution">
    <text evidence="3">The sequence shown here is derived from an EMBL/GenBank/DDBJ whole genome shotgun (WGS) entry which is preliminary data.</text>
</comment>
<protein>
    <submittedName>
        <fullName evidence="3">Uncharacterized protein</fullName>
    </submittedName>
</protein>
<dbReference type="Proteomes" id="UP000799772">
    <property type="component" value="Unassembled WGS sequence"/>
</dbReference>
<dbReference type="EMBL" id="ML978121">
    <property type="protein sequence ID" value="KAF2104833.1"/>
    <property type="molecule type" value="Genomic_DNA"/>
</dbReference>
<feature type="compositionally biased region" description="Low complexity" evidence="1">
    <location>
        <begin position="192"/>
        <end position="205"/>
    </location>
</feature>
<evidence type="ECO:0000256" key="1">
    <source>
        <dbReference type="SAM" id="MobiDB-lite"/>
    </source>
</evidence>
<evidence type="ECO:0000313" key="3">
    <source>
        <dbReference type="EMBL" id="KAF2104833.1"/>
    </source>
</evidence>
<keyword evidence="2" id="KW-0812">Transmembrane</keyword>
<reference evidence="3" key="1">
    <citation type="journal article" date="2020" name="Stud. Mycol.">
        <title>101 Dothideomycetes genomes: a test case for predicting lifestyles and emergence of pathogens.</title>
        <authorList>
            <person name="Haridas S."/>
            <person name="Albert R."/>
            <person name="Binder M."/>
            <person name="Bloem J."/>
            <person name="Labutti K."/>
            <person name="Salamov A."/>
            <person name="Andreopoulos B."/>
            <person name="Baker S."/>
            <person name="Barry K."/>
            <person name="Bills G."/>
            <person name="Bluhm B."/>
            <person name="Cannon C."/>
            <person name="Castanera R."/>
            <person name="Culley D."/>
            <person name="Daum C."/>
            <person name="Ezra D."/>
            <person name="Gonzalez J."/>
            <person name="Henrissat B."/>
            <person name="Kuo A."/>
            <person name="Liang C."/>
            <person name="Lipzen A."/>
            <person name="Lutzoni F."/>
            <person name="Magnuson J."/>
            <person name="Mondo S."/>
            <person name="Nolan M."/>
            <person name="Ohm R."/>
            <person name="Pangilinan J."/>
            <person name="Park H.-J."/>
            <person name="Ramirez L."/>
            <person name="Alfaro M."/>
            <person name="Sun H."/>
            <person name="Tritt A."/>
            <person name="Yoshinaga Y."/>
            <person name="Zwiers L.-H."/>
            <person name="Turgeon B."/>
            <person name="Goodwin S."/>
            <person name="Spatafora J."/>
            <person name="Crous P."/>
            <person name="Grigoriev I."/>
        </authorList>
    </citation>
    <scope>NUCLEOTIDE SEQUENCE</scope>
    <source>
        <strain evidence="3">CBS 133067</strain>
    </source>
</reference>